<proteinExistence type="predicted"/>
<feature type="compositionally biased region" description="Acidic residues" evidence="1">
    <location>
        <begin position="203"/>
        <end position="232"/>
    </location>
</feature>
<evidence type="ECO:0000313" key="2">
    <source>
        <dbReference type="EMBL" id="GEZ42901.1"/>
    </source>
</evidence>
<accession>A0A699IDL7</accession>
<comment type="caution">
    <text evidence="2">The sequence shown here is derived from an EMBL/GenBank/DDBJ whole genome shotgun (WGS) entry which is preliminary data.</text>
</comment>
<dbReference type="EMBL" id="BKCJ010277803">
    <property type="protein sequence ID" value="GEZ42901.1"/>
    <property type="molecule type" value="Genomic_DNA"/>
</dbReference>
<reference evidence="2" key="1">
    <citation type="journal article" date="2019" name="Sci. Rep.">
        <title>Draft genome of Tanacetum cinerariifolium, the natural source of mosquito coil.</title>
        <authorList>
            <person name="Yamashiro T."/>
            <person name="Shiraishi A."/>
            <person name="Satake H."/>
            <person name="Nakayama K."/>
        </authorList>
    </citation>
    <scope>NUCLEOTIDE SEQUENCE</scope>
</reference>
<gene>
    <name evidence="2" type="ORF">Tci_514874</name>
</gene>
<name>A0A699IDL7_TANCI</name>
<evidence type="ECO:0000256" key="1">
    <source>
        <dbReference type="SAM" id="MobiDB-lite"/>
    </source>
</evidence>
<sequence>MMVKPVWNYNQRVNYKNFAKKSHPDAKRNMVPRAVLIKSGIVNTAKQKFSKIVILVNTARQVSTAHPKSTMNAARSMSYLSKTKHSTVQRPIYKNTSFNNSNVNQRVNTVRSKTVNTARPKAVVNAVKENIVNGNPQIDLQDKGVTDSGCSRHIAWNMSYLTDYEEIDGGYVAFGGNHRGEKITRKVEPNQPNDVSVVPEPVLVDEDEDPKEEDFKEEEESQEEEDDMEVDIKEDDYEPELTYPYEKVDHLNPLPPASNSEPVDVIKVDDTVEFEDKIVLIRVHEVGKSSTTLFLREDNDDLLPGLMRREINSLFGWIASLSRRLCGRETTHALVEKKGKAKNEYYVKLILDLGNEVRSSVEEGIAAMENLVKKLGNAKEKVKCIKLTREFKEARYSKTLLRMQNERVERDLYWTRVRAYEFYREMIHRGFVFEERPNEAIDVLVKDEKSPSSELRGL</sequence>
<protein>
    <submittedName>
        <fullName evidence="2">Uncharacterized protein</fullName>
    </submittedName>
</protein>
<dbReference type="AlphaFoldDB" id="A0A699IDL7"/>
<organism evidence="2">
    <name type="scientific">Tanacetum cinerariifolium</name>
    <name type="common">Dalmatian daisy</name>
    <name type="synonym">Chrysanthemum cinerariifolium</name>
    <dbReference type="NCBI Taxonomy" id="118510"/>
    <lineage>
        <taxon>Eukaryota</taxon>
        <taxon>Viridiplantae</taxon>
        <taxon>Streptophyta</taxon>
        <taxon>Embryophyta</taxon>
        <taxon>Tracheophyta</taxon>
        <taxon>Spermatophyta</taxon>
        <taxon>Magnoliopsida</taxon>
        <taxon>eudicotyledons</taxon>
        <taxon>Gunneridae</taxon>
        <taxon>Pentapetalae</taxon>
        <taxon>asterids</taxon>
        <taxon>campanulids</taxon>
        <taxon>Asterales</taxon>
        <taxon>Asteraceae</taxon>
        <taxon>Asteroideae</taxon>
        <taxon>Anthemideae</taxon>
        <taxon>Anthemidinae</taxon>
        <taxon>Tanacetum</taxon>
    </lineage>
</organism>
<feature type="region of interest" description="Disordered" evidence="1">
    <location>
        <begin position="183"/>
        <end position="232"/>
    </location>
</feature>